<sequence length="378" mass="44127">MDASLSLRRPNNWQDFETLCKKLWGEIWDCPEIKKNGRTGQTQHGVDVYGIPFGEDKYYGIQCKGKDEYTNKQFSEEEIQEEIEKAKLFQPPLKKLYFATTAVKDAGIEEFIRKQNIENITYGLFEVHIFSWEDIVDLIDENKRTHDFYVKSQNFKTNKSVAVTFKDSLTEITLTPRYKKTITHYKQKIVPAHPYNNPFAHILAQQEKFNKPLSGFIVPTSISGTKINLSYCKIFFEIHNTGLDPIEEYKLFFSFDGEVLDLKESNEENYGIAMISAHQYVTDVYLWTESMSGKVVPKKTILVGDDTFISDDIFIKPVPNEYEIIVNWKLISKDFKDEGQLKILVKPDFERVYQEFLVEDPLKVETKESDFEEMIIDK</sequence>
<organism evidence="1">
    <name type="scientific">Flavobacterium sp. CFS9</name>
    <dbReference type="NCBI Taxonomy" id="3143118"/>
    <lineage>
        <taxon>Bacteria</taxon>
        <taxon>Pseudomonadati</taxon>
        <taxon>Bacteroidota</taxon>
        <taxon>Flavobacteriia</taxon>
        <taxon>Flavobacteriales</taxon>
        <taxon>Flavobacteriaceae</taxon>
        <taxon>Flavobacterium</taxon>
    </lineage>
</organism>
<protein>
    <recommendedName>
        <fullName evidence="2">Restriction endonuclease</fullName>
    </recommendedName>
</protein>
<dbReference type="RefSeq" id="WP_369615160.1">
    <property type="nucleotide sequence ID" value="NZ_AP031573.1"/>
</dbReference>
<gene>
    <name evidence="1" type="ORF">CFS9_26500</name>
</gene>
<dbReference type="EMBL" id="AP031573">
    <property type="protein sequence ID" value="BFM44009.1"/>
    <property type="molecule type" value="Genomic_DNA"/>
</dbReference>
<reference evidence="1" key="1">
    <citation type="submission" date="2024-05" db="EMBL/GenBank/DDBJ databases">
        <title>Whole-Genome Sequence of CFS9, a Potential Fish Probiotic Isolated from the Body Surface of Silurus asotus.</title>
        <authorList>
            <person name="Kojima M."/>
            <person name="Tobioka K."/>
            <person name="Yokota K."/>
            <person name="Nakatani H."/>
            <person name="Hori K."/>
            <person name="Tamaru Y."/>
            <person name="Okazaki F."/>
        </authorList>
    </citation>
    <scope>NUCLEOTIDE SEQUENCE</scope>
    <source>
        <strain evidence="1">CFS9</strain>
    </source>
</reference>
<accession>A0AAT9H2R2</accession>
<proteinExistence type="predicted"/>
<name>A0AAT9H2R2_9FLAO</name>
<evidence type="ECO:0000313" key="1">
    <source>
        <dbReference type="EMBL" id="BFM44009.1"/>
    </source>
</evidence>
<dbReference type="AlphaFoldDB" id="A0AAT9H2R2"/>
<evidence type="ECO:0008006" key="2">
    <source>
        <dbReference type="Google" id="ProtNLM"/>
    </source>
</evidence>